<reference evidence="1" key="2">
    <citation type="submission" date="2022-01" db="EMBL/GenBank/DDBJ databases">
        <authorList>
            <person name="Yamashiro T."/>
            <person name="Shiraishi A."/>
            <person name="Satake H."/>
            <person name="Nakayama K."/>
        </authorList>
    </citation>
    <scope>NUCLEOTIDE SEQUENCE</scope>
</reference>
<comment type="caution">
    <text evidence="1">The sequence shown here is derived from an EMBL/GenBank/DDBJ whole genome shotgun (WGS) entry which is preliminary data.</text>
</comment>
<proteinExistence type="predicted"/>
<protein>
    <submittedName>
        <fullName evidence="1">Uncharacterized protein</fullName>
    </submittedName>
</protein>
<dbReference type="EMBL" id="BQNB010013471">
    <property type="protein sequence ID" value="GJT16411.1"/>
    <property type="molecule type" value="Genomic_DNA"/>
</dbReference>
<reference evidence="1" key="1">
    <citation type="journal article" date="2022" name="Int. J. Mol. Sci.">
        <title>Draft Genome of Tanacetum Coccineum: Genomic Comparison of Closely Related Tanacetum-Family Plants.</title>
        <authorList>
            <person name="Yamashiro T."/>
            <person name="Shiraishi A."/>
            <person name="Nakayama K."/>
            <person name="Satake H."/>
        </authorList>
    </citation>
    <scope>NUCLEOTIDE SEQUENCE</scope>
</reference>
<sequence>MLPLDRGTRESSYGSFLQNQVMGVACAWSERCGIRVVVEQILDGVDFDDSSKDYGVLDGALGGLGDCGVVTGDGEFEYVPRFRDVEGYIKTGVSLVESHMMEQMTSKGKGVVIEEIVDNDVDAVGKEFDGESGNSGKLLLLKWNQSSQVGKDGTVVDNDFCDFDSGNEFPPPWSAEIMITNRTKG</sequence>
<evidence type="ECO:0000313" key="1">
    <source>
        <dbReference type="EMBL" id="GJT16411.1"/>
    </source>
</evidence>
<name>A0ABQ5BRL0_9ASTR</name>
<dbReference type="PROSITE" id="PS51257">
    <property type="entry name" value="PROKAR_LIPOPROTEIN"/>
    <property type="match status" value="1"/>
</dbReference>
<evidence type="ECO:0000313" key="2">
    <source>
        <dbReference type="Proteomes" id="UP001151760"/>
    </source>
</evidence>
<gene>
    <name evidence="1" type="ORF">Tco_0875117</name>
</gene>
<organism evidence="1 2">
    <name type="scientific">Tanacetum coccineum</name>
    <dbReference type="NCBI Taxonomy" id="301880"/>
    <lineage>
        <taxon>Eukaryota</taxon>
        <taxon>Viridiplantae</taxon>
        <taxon>Streptophyta</taxon>
        <taxon>Embryophyta</taxon>
        <taxon>Tracheophyta</taxon>
        <taxon>Spermatophyta</taxon>
        <taxon>Magnoliopsida</taxon>
        <taxon>eudicotyledons</taxon>
        <taxon>Gunneridae</taxon>
        <taxon>Pentapetalae</taxon>
        <taxon>asterids</taxon>
        <taxon>campanulids</taxon>
        <taxon>Asterales</taxon>
        <taxon>Asteraceae</taxon>
        <taxon>Asteroideae</taxon>
        <taxon>Anthemideae</taxon>
        <taxon>Anthemidinae</taxon>
        <taxon>Tanacetum</taxon>
    </lineage>
</organism>
<dbReference type="Proteomes" id="UP001151760">
    <property type="component" value="Unassembled WGS sequence"/>
</dbReference>
<keyword evidence="2" id="KW-1185">Reference proteome</keyword>
<accession>A0ABQ5BRL0</accession>